<gene>
    <name evidence="1" type="ORF">MHYMCMPASI_00900</name>
</gene>
<proteinExistence type="predicted"/>
<dbReference type="Proteomes" id="UP000837675">
    <property type="component" value="Unassembled WGS sequence"/>
</dbReference>
<dbReference type="InterPro" id="IPR014942">
    <property type="entry name" value="AbiEii"/>
</dbReference>
<protein>
    <submittedName>
        <fullName evidence="1">Uncharacterized protein</fullName>
    </submittedName>
</protein>
<comment type="caution">
    <text evidence="1">The sequence shown here is derived from an EMBL/GenBank/DDBJ whole genome shotgun (WGS) entry which is preliminary data.</text>
</comment>
<feature type="non-terminal residue" evidence="1">
    <location>
        <position position="1"/>
    </location>
</feature>
<accession>A0A8S4C1T1</accession>
<dbReference type="EMBL" id="CAJVAF010000318">
    <property type="protein sequence ID" value="CAG7596970.1"/>
    <property type="molecule type" value="Genomic_DNA"/>
</dbReference>
<keyword evidence="2" id="KW-1185">Reference proteome</keyword>
<dbReference type="Pfam" id="PF08843">
    <property type="entry name" value="AbiEii"/>
    <property type="match status" value="1"/>
</dbReference>
<reference evidence="1" key="1">
    <citation type="submission" date="2021-06" db="EMBL/GenBank/DDBJ databases">
        <authorList>
            <person name="Nardi T."/>
            <person name="Nardi T."/>
        </authorList>
    </citation>
    <scope>NUCLEOTIDE SEQUENCE</scope>
</reference>
<organism evidence="1 2">
    <name type="scientific">Hyalomma marginatum</name>
    <dbReference type="NCBI Taxonomy" id="34627"/>
    <lineage>
        <taxon>Eukaryota</taxon>
        <taxon>Metazoa</taxon>
        <taxon>Ecdysozoa</taxon>
        <taxon>Arthropoda</taxon>
        <taxon>Chelicerata</taxon>
        <taxon>Arachnida</taxon>
        <taxon>Acari</taxon>
        <taxon>Parasitiformes</taxon>
        <taxon>Ixodida</taxon>
        <taxon>Ixodoidea</taxon>
        <taxon>Ixodidae</taxon>
        <taxon>Hyalomminae</taxon>
        <taxon>Hyalomma</taxon>
    </lineage>
</organism>
<dbReference type="Gene3D" id="3.10.450.620">
    <property type="entry name" value="JHP933, nucleotidyltransferase-like core domain"/>
    <property type="match status" value="1"/>
</dbReference>
<evidence type="ECO:0000313" key="1">
    <source>
        <dbReference type="EMBL" id="CAG7596970.1"/>
    </source>
</evidence>
<name>A0A8S4C1T1_9ACAR</name>
<sequence length="66" mass="7372">VVEALKNQPKLSALRTVVEKESLRHDILRALRYNDLLSNLTFMCGTCLRACYGGVRLSEDLDFTGG</sequence>
<dbReference type="AlphaFoldDB" id="A0A8S4C1T1"/>
<evidence type="ECO:0000313" key="2">
    <source>
        <dbReference type="Proteomes" id="UP000837675"/>
    </source>
</evidence>